<dbReference type="Proteomes" id="UP000195305">
    <property type="component" value="Unassembled WGS sequence"/>
</dbReference>
<proteinExistence type="inferred from homology"/>
<dbReference type="InterPro" id="IPR002524">
    <property type="entry name" value="Cation_efflux"/>
</dbReference>
<dbReference type="InterPro" id="IPR050291">
    <property type="entry name" value="CDF_Transporter"/>
</dbReference>
<feature type="domain" description="Cation efflux protein cytoplasmic" evidence="9">
    <location>
        <begin position="227"/>
        <end position="303"/>
    </location>
</feature>
<feature type="transmembrane region" description="Helical" evidence="7">
    <location>
        <begin position="130"/>
        <end position="151"/>
    </location>
</feature>
<reference evidence="10 11" key="1">
    <citation type="journal article" date="2018" name="BMC Genomics">
        <title>Whole genome sequencing and function prediction of 133 gut anaerobes isolated from chicken caecum in pure cultures.</title>
        <authorList>
            <person name="Medvecky M."/>
            <person name="Cejkova D."/>
            <person name="Polansky O."/>
            <person name="Karasova D."/>
            <person name="Kubasova T."/>
            <person name="Cizek A."/>
            <person name="Rychlik I."/>
        </authorList>
    </citation>
    <scope>NUCLEOTIDE SEQUENCE [LARGE SCALE GENOMIC DNA]</scope>
    <source>
        <strain evidence="10 11">An13</strain>
    </source>
</reference>
<evidence type="ECO:0000256" key="1">
    <source>
        <dbReference type="ARBA" id="ARBA00004141"/>
    </source>
</evidence>
<dbReference type="Gene3D" id="1.20.1510.10">
    <property type="entry name" value="Cation efflux protein transmembrane domain"/>
    <property type="match status" value="1"/>
</dbReference>
<keyword evidence="11" id="KW-1185">Reference proteome</keyword>
<feature type="transmembrane region" description="Helical" evidence="7">
    <location>
        <begin position="97"/>
        <end position="115"/>
    </location>
</feature>
<evidence type="ECO:0000313" key="10">
    <source>
        <dbReference type="EMBL" id="OUQ35900.1"/>
    </source>
</evidence>
<dbReference type="PANTHER" id="PTHR43840:SF50">
    <property type="entry name" value="MANGANESE EFFLUX SYSTEM PROTEIN MNES"/>
    <property type="match status" value="1"/>
</dbReference>
<feature type="transmembrane region" description="Helical" evidence="7">
    <location>
        <begin position="25"/>
        <end position="47"/>
    </location>
</feature>
<evidence type="ECO:0000313" key="11">
    <source>
        <dbReference type="Proteomes" id="UP000195305"/>
    </source>
</evidence>
<protein>
    <submittedName>
        <fullName evidence="10">Cation-efflux pump</fullName>
    </submittedName>
</protein>
<dbReference type="SUPFAM" id="SSF161111">
    <property type="entry name" value="Cation efflux protein transmembrane domain-like"/>
    <property type="match status" value="1"/>
</dbReference>
<dbReference type="GO" id="GO:0008324">
    <property type="term" value="F:monoatomic cation transmembrane transporter activity"/>
    <property type="evidence" value="ECO:0007669"/>
    <property type="project" value="InterPro"/>
</dbReference>
<keyword evidence="5 7" id="KW-1133">Transmembrane helix</keyword>
<dbReference type="OrthoDB" id="9806522at2"/>
<dbReference type="Pfam" id="PF01545">
    <property type="entry name" value="Cation_efflux"/>
    <property type="match status" value="1"/>
</dbReference>
<comment type="caution">
    <text evidence="10">The sequence shown here is derived from an EMBL/GenBank/DDBJ whole genome shotgun (WGS) entry which is preliminary data.</text>
</comment>
<evidence type="ECO:0000256" key="3">
    <source>
        <dbReference type="ARBA" id="ARBA00022448"/>
    </source>
</evidence>
<dbReference type="InterPro" id="IPR027470">
    <property type="entry name" value="Cation_efflux_CTD"/>
</dbReference>
<dbReference type="AlphaFoldDB" id="A0A1Y4T2N2"/>
<dbReference type="FunFam" id="1.20.1510.10:FF:000006">
    <property type="entry name" value="Divalent cation efflux transporter"/>
    <property type="match status" value="1"/>
</dbReference>
<comment type="subcellular location">
    <subcellularLocation>
        <location evidence="1">Membrane</location>
        <topology evidence="1">Multi-pass membrane protein</topology>
    </subcellularLocation>
</comment>
<evidence type="ECO:0000256" key="2">
    <source>
        <dbReference type="ARBA" id="ARBA00008114"/>
    </source>
</evidence>
<keyword evidence="3" id="KW-0813">Transport</keyword>
<name>A0A1Y4T2N2_9FIRM</name>
<gene>
    <name evidence="10" type="ORF">B5E75_02390</name>
</gene>
<dbReference type="EMBL" id="NFLJ01000005">
    <property type="protein sequence ID" value="OUQ35900.1"/>
    <property type="molecule type" value="Genomic_DNA"/>
</dbReference>
<organism evidence="10 11">
    <name type="scientific">Massilimicrobiota timonensis</name>
    <dbReference type="NCBI Taxonomy" id="1776392"/>
    <lineage>
        <taxon>Bacteria</taxon>
        <taxon>Bacillati</taxon>
        <taxon>Bacillota</taxon>
        <taxon>Erysipelotrichia</taxon>
        <taxon>Erysipelotrichales</taxon>
        <taxon>Erysipelotrichaceae</taxon>
        <taxon>Massilimicrobiota</taxon>
    </lineage>
</organism>
<comment type="similarity">
    <text evidence="2">Belongs to the cation diffusion facilitator (CDF) transporter (TC 2.A.4) family.</text>
</comment>
<dbReference type="InterPro" id="IPR058533">
    <property type="entry name" value="Cation_efflux_TM"/>
</dbReference>
<accession>A0A1Y4T2N2</accession>
<evidence type="ECO:0000256" key="4">
    <source>
        <dbReference type="ARBA" id="ARBA00022692"/>
    </source>
</evidence>
<dbReference type="InterPro" id="IPR036837">
    <property type="entry name" value="Cation_efflux_CTD_sf"/>
</dbReference>
<evidence type="ECO:0000259" key="9">
    <source>
        <dbReference type="Pfam" id="PF16916"/>
    </source>
</evidence>
<dbReference type="GO" id="GO:0016020">
    <property type="term" value="C:membrane"/>
    <property type="evidence" value="ECO:0007669"/>
    <property type="project" value="UniProtKB-SubCell"/>
</dbReference>
<dbReference type="NCBIfam" id="TIGR01297">
    <property type="entry name" value="CDF"/>
    <property type="match status" value="1"/>
</dbReference>
<evidence type="ECO:0000256" key="7">
    <source>
        <dbReference type="SAM" id="Phobius"/>
    </source>
</evidence>
<keyword evidence="6 7" id="KW-0472">Membrane</keyword>
<dbReference type="PANTHER" id="PTHR43840">
    <property type="entry name" value="MITOCHONDRIAL METAL TRANSPORTER 1-RELATED"/>
    <property type="match status" value="1"/>
</dbReference>
<sequence>MFQLIVKKTIPNYQSTQTPEVREKYGTLCSVLSIICNCIMVIFKLLFGWITHSVAIQADGLNNLSDMGSNLATLFGFKLAGKHPDSDHPYGHGRYEYIAGLIISFLILLVAFSSLKESVMKIFEPETLSFTWGAVIVLIVSIMMKLWMASFNKKAGHLIDSTSLKAASQDSLNDVCATLATLISLCLSLVTDLPVDGVIGVIVSVVVFKSGIEIFKDTVDPLLGKAPDKDLVDDIYQYVLSFDKVLGIHDFMLHDYGPGRQYMTFHAEVDSHENMMEVHDQIDVIERSLLEKYNILTTIHMDPIDTHDALTNDLKQQVEKIVKNINEQYSIHDFRLVKGPTHINLIFDVLLPADDEVSHHDIKKQIIEAVQKMNKHYFCVIQIDHAFL</sequence>
<evidence type="ECO:0000256" key="6">
    <source>
        <dbReference type="ARBA" id="ARBA00023136"/>
    </source>
</evidence>
<evidence type="ECO:0000256" key="5">
    <source>
        <dbReference type="ARBA" id="ARBA00022989"/>
    </source>
</evidence>
<dbReference type="RefSeq" id="WP_087357199.1">
    <property type="nucleotide sequence ID" value="NZ_AP031415.1"/>
</dbReference>
<dbReference type="Pfam" id="PF16916">
    <property type="entry name" value="ZT_dimer"/>
    <property type="match status" value="1"/>
</dbReference>
<dbReference type="SUPFAM" id="SSF160240">
    <property type="entry name" value="Cation efflux protein cytoplasmic domain-like"/>
    <property type="match status" value="2"/>
</dbReference>
<keyword evidence="4 7" id="KW-0812">Transmembrane</keyword>
<dbReference type="Gene3D" id="3.30.70.1350">
    <property type="entry name" value="Cation efflux protein, cytoplasmic domain"/>
    <property type="match status" value="1"/>
</dbReference>
<dbReference type="InterPro" id="IPR027469">
    <property type="entry name" value="Cation_efflux_TMD_sf"/>
</dbReference>
<feature type="domain" description="Cation efflux protein transmembrane" evidence="8">
    <location>
        <begin position="31"/>
        <end position="223"/>
    </location>
</feature>
<evidence type="ECO:0000259" key="8">
    <source>
        <dbReference type="Pfam" id="PF01545"/>
    </source>
</evidence>